<comment type="caution">
    <text evidence="1">The sequence shown here is derived from an EMBL/GenBank/DDBJ whole genome shotgun (WGS) entry which is preliminary data.</text>
</comment>
<dbReference type="PANTHER" id="PTHR36436:SF6">
    <property type="entry name" value="SLL5081 PROTEIN"/>
    <property type="match status" value="1"/>
</dbReference>
<evidence type="ECO:0000313" key="2">
    <source>
        <dbReference type="Proteomes" id="UP001501509"/>
    </source>
</evidence>
<reference evidence="1 2" key="1">
    <citation type="journal article" date="2019" name="Int. J. Syst. Evol. Microbiol.">
        <title>The Global Catalogue of Microorganisms (GCM) 10K type strain sequencing project: providing services to taxonomists for standard genome sequencing and annotation.</title>
        <authorList>
            <consortium name="The Broad Institute Genomics Platform"/>
            <consortium name="The Broad Institute Genome Sequencing Center for Infectious Disease"/>
            <person name="Wu L."/>
            <person name="Ma J."/>
        </authorList>
    </citation>
    <scope>NUCLEOTIDE SEQUENCE [LARGE SCALE GENOMIC DNA]</scope>
    <source>
        <strain evidence="1 2">JCM 6833</strain>
    </source>
</reference>
<dbReference type="InterPro" id="IPR015315">
    <property type="entry name" value="DUF1963"/>
</dbReference>
<dbReference type="PANTHER" id="PTHR36436">
    <property type="entry name" value="SLL5081 PROTEIN"/>
    <property type="match status" value="1"/>
</dbReference>
<proteinExistence type="predicted"/>
<name>A0ABN3PSF8_9ACTN</name>
<dbReference type="Proteomes" id="UP001501509">
    <property type="component" value="Unassembled WGS sequence"/>
</dbReference>
<dbReference type="EMBL" id="BAAATD010000003">
    <property type="protein sequence ID" value="GAA2593316.1"/>
    <property type="molecule type" value="Genomic_DNA"/>
</dbReference>
<organism evidence="1 2">
    <name type="scientific">Actinomadura fulvescens</name>
    <dbReference type="NCBI Taxonomy" id="46160"/>
    <lineage>
        <taxon>Bacteria</taxon>
        <taxon>Bacillati</taxon>
        <taxon>Actinomycetota</taxon>
        <taxon>Actinomycetes</taxon>
        <taxon>Streptosporangiales</taxon>
        <taxon>Thermomonosporaceae</taxon>
        <taxon>Actinomadura</taxon>
    </lineage>
</organism>
<protein>
    <submittedName>
        <fullName evidence="1">YwqG family protein</fullName>
    </submittedName>
</protein>
<accession>A0ABN3PSF8</accession>
<gene>
    <name evidence="1" type="ORF">GCM10010411_28040</name>
</gene>
<dbReference type="Pfam" id="PF09234">
    <property type="entry name" value="DUF1963"/>
    <property type="match status" value="1"/>
</dbReference>
<dbReference type="SUPFAM" id="SSF103032">
    <property type="entry name" value="Hypothetical protein YwqG"/>
    <property type="match status" value="1"/>
</dbReference>
<evidence type="ECO:0000313" key="1">
    <source>
        <dbReference type="EMBL" id="GAA2593316.1"/>
    </source>
</evidence>
<dbReference type="InterPro" id="IPR035948">
    <property type="entry name" value="YwqG-like_sf"/>
</dbReference>
<dbReference type="Gene3D" id="2.30.320.10">
    <property type="entry name" value="YwqG-like"/>
    <property type="match status" value="1"/>
</dbReference>
<sequence>MKPSGQILSAAQPGDAPVGFLGGEPRLPKTLDWPVWEGHGPLSFVAALDCGPLSATRTGLPLPTSGTLLFFYFDGQADNYQSWVSPSEPESRPGSRILYVPAGTPVQPCRTPRPLEPYKQVLLHAEPAVCFPMIETYEMYGPLGIALETLDSDPMYAEFNDAVRVLCSTSKHQMGGLPNNVQGQVEYEVADFPPDWDLGDWTPDNPHRDDILAEASRWELLAQFASDDDADMMWGDAGCLYWLTTAEDLAARRFDQARFTWQCH</sequence>
<keyword evidence="2" id="KW-1185">Reference proteome</keyword>